<name>A0AA39TWF0_9PEZI</name>
<dbReference type="EMBL" id="JAUJDW010000223">
    <property type="protein sequence ID" value="KAK0610268.1"/>
    <property type="molecule type" value="Genomic_DNA"/>
</dbReference>
<proteinExistence type="predicted"/>
<dbReference type="AlphaFoldDB" id="A0AA39TWF0"/>
<feature type="region of interest" description="Disordered" evidence="1">
    <location>
        <begin position="204"/>
        <end position="271"/>
    </location>
</feature>
<organism evidence="2 3">
    <name type="scientific">Lasiodiplodia hormozganensis</name>
    <dbReference type="NCBI Taxonomy" id="869390"/>
    <lineage>
        <taxon>Eukaryota</taxon>
        <taxon>Fungi</taxon>
        <taxon>Dikarya</taxon>
        <taxon>Ascomycota</taxon>
        <taxon>Pezizomycotina</taxon>
        <taxon>Dothideomycetes</taxon>
        <taxon>Dothideomycetes incertae sedis</taxon>
        <taxon>Botryosphaeriales</taxon>
        <taxon>Botryosphaeriaceae</taxon>
        <taxon>Lasiodiplodia</taxon>
    </lineage>
</organism>
<keyword evidence="3" id="KW-1185">Reference proteome</keyword>
<feature type="compositionally biased region" description="Basic and acidic residues" evidence="1">
    <location>
        <begin position="248"/>
        <end position="259"/>
    </location>
</feature>
<feature type="region of interest" description="Disordered" evidence="1">
    <location>
        <begin position="355"/>
        <end position="435"/>
    </location>
</feature>
<evidence type="ECO:0000313" key="3">
    <source>
        <dbReference type="Proteomes" id="UP001175001"/>
    </source>
</evidence>
<comment type="caution">
    <text evidence="2">The sequence shown here is derived from an EMBL/GenBank/DDBJ whole genome shotgun (WGS) entry which is preliminary data.</text>
</comment>
<feature type="region of interest" description="Disordered" evidence="1">
    <location>
        <begin position="168"/>
        <end position="189"/>
    </location>
</feature>
<gene>
    <name evidence="2" type="ORF">DIS24_g12107</name>
</gene>
<evidence type="ECO:0000256" key="1">
    <source>
        <dbReference type="SAM" id="MobiDB-lite"/>
    </source>
</evidence>
<accession>A0AA39TWF0</accession>
<evidence type="ECO:0000313" key="2">
    <source>
        <dbReference type="EMBL" id="KAK0610268.1"/>
    </source>
</evidence>
<sequence length="435" mass="47807">MIIALRGMVAVELATLLPDMIQNLLPGMLPEMLRIHLSDTLHGQDSQSEDSYQDEQDNCPSPPLITQYVQPLVLAYLPGLVKKYMDDQVDTNDIIDIAESNITEECDYCITSIKEAGDECIKEIAAAEADMRERLRDVYRDGDAIRGLTPEEEESPDGGAQRMAALGRGLSEESDSQGSSFRFRRRRSGRWQVNGAEPVLVEQTQPRGHHGQQHPGASLPGKSTTTENDDTTDEEDNTTDDEDLTTNRQDDATAEHDDFGPSTPGGGEIGRQDEANQLHELVQHGSINAVGRTGHETAAAPPFLRLFTHSETTNQGDGDMCNQMKTDCSPTQEDSDMSARVEAYRRVLHATASAVGPSTVRSRNPEVWQRESFPSRPDEQTGGNVRSAASTQADKGSCSGTQFQYAQVVDSRFSVPSDQSSQAQPDTELRRREDP</sequence>
<reference evidence="2" key="1">
    <citation type="submission" date="2023-06" db="EMBL/GenBank/DDBJ databases">
        <title>Multi-omics analyses reveal the molecular pathogenesis toolkit of Lasiodiplodia hormozganensis, a cross-kingdom pathogen.</title>
        <authorList>
            <person name="Felix C."/>
            <person name="Meneses R."/>
            <person name="Goncalves M.F.M."/>
            <person name="Tilleman L."/>
            <person name="Duarte A.S."/>
            <person name="Jorrin-Novo J.V."/>
            <person name="Van De Peer Y."/>
            <person name="Deforce D."/>
            <person name="Van Nieuwerburgh F."/>
            <person name="Esteves A.C."/>
            <person name="Alves A."/>
        </authorList>
    </citation>
    <scope>NUCLEOTIDE SEQUENCE</scope>
    <source>
        <strain evidence="2">CBS 339.90</strain>
    </source>
</reference>
<feature type="compositionally biased region" description="Polar residues" evidence="1">
    <location>
        <begin position="381"/>
        <end position="405"/>
    </location>
</feature>
<protein>
    <submittedName>
        <fullName evidence="2">Uncharacterized protein</fullName>
    </submittedName>
</protein>
<dbReference type="Proteomes" id="UP001175001">
    <property type="component" value="Unassembled WGS sequence"/>
</dbReference>
<feature type="compositionally biased region" description="Polar residues" evidence="1">
    <location>
        <begin position="414"/>
        <end position="425"/>
    </location>
</feature>
<feature type="compositionally biased region" description="Acidic residues" evidence="1">
    <location>
        <begin position="227"/>
        <end position="244"/>
    </location>
</feature>